<dbReference type="PANTHER" id="PTHR10024:SF348">
    <property type="entry name" value="SYNAPTOTAGMIN-17"/>
    <property type="match status" value="1"/>
</dbReference>
<dbReference type="InterPro" id="IPR035892">
    <property type="entry name" value="C2_domain_sf"/>
</dbReference>
<dbReference type="GO" id="GO:0017156">
    <property type="term" value="P:calcium-ion regulated exocytosis"/>
    <property type="evidence" value="ECO:0007669"/>
    <property type="project" value="TreeGrafter"/>
</dbReference>
<sequence>MCHEDEQLLQNRLNENRTLFIEHFITAYLQIPVIESVPFWVPSYISDVVDIEVQPSLKSLGPKFSTPKQRRSFGTTLADKPKLKFSVKYNSSRSTLVVDLLESKNVGRGNLVHDTPPRQDSPNESSFLSGLNVFSPVELSPTPTKQESRAIKRVRKNSFEFEMDYDELQLQMLQFSVMAYDEYSRQKVLGDVVFFLAEFTNQGLDITRELIMWREVQTMEKRSRGKPQDNSSMISPGIETPPDSMNDSNKAD</sequence>
<dbReference type="GO" id="GO:0030276">
    <property type="term" value="F:clathrin binding"/>
    <property type="evidence" value="ECO:0007669"/>
    <property type="project" value="TreeGrafter"/>
</dbReference>
<name>A0A913YH23_EXADI</name>
<dbReference type="OrthoDB" id="5979389at2759"/>
<keyword evidence="4" id="KW-1185">Reference proteome</keyword>
<dbReference type="KEGG" id="epa:114574978"/>
<evidence type="ECO:0000313" key="4">
    <source>
        <dbReference type="Proteomes" id="UP000887567"/>
    </source>
</evidence>
<dbReference type="InterPro" id="IPR000008">
    <property type="entry name" value="C2_dom"/>
</dbReference>
<dbReference type="AlphaFoldDB" id="A0A913YH23"/>
<dbReference type="PROSITE" id="PS50004">
    <property type="entry name" value="C2"/>
    <property type="match status" value="1"/>
</dbReference>
<dbReference type="RefSeq" id="XP_028514660.1">
    <property type="nucleotide sequence ID" value="XM_028658859.1"/>
</dbReference>
<dbReference type="Gene3D" id="2.60.40.150">
    <property type="entry name" value="C2 domain"/>
    <property type="match status" value="1"/>
</dbReference>
<reference evidence="3" key="1">
    <citation type="submission" date="2022-11" db="UniProtKB">
        <authorList>
            <consortium name="EnsemblMetazoa"/>
        </authorList>
    </citation>
    <scope>IDENTIFICATION</scope>
</reference>
<dbReference type="GO" id="GO:0070382">
    <property type="term" value="C:exocytic vesicle"/>
    <property type="evidence" value="ECO:0007669"/>
    <property type="project" value="TreeGrafter"/>
</dbReference>
<feature type="region of interest" description="Disordered" evidence="1">
    <location>
        <begin position="219"/>
        <end position="252"/>
    </location>
</feature>
<proteinExistence type="predicted"/>
<dbReference type="PANTHER" id="PTHR10024">
    <property type="entry name" value="SYNAPTOTAGMIN"/>
    <property type="match status" value="1"/>
</dbReference>
<feature type="compositionally biased region" description="Polar residues" evidence="1">
    <location>
        <begin position="243"/>
        <end position="252"/>
    </location>
</feature>
<accession>A0A913YH23</accession>
<dbReference type="GO" id="GO:0005509">
    <property type="term" value="F:calcium ion binding"/>
    <property type="evidence" value="ECO:0007669"/>
    <property type="project" value="TreeGrafter"/>
</dbReference>
<dbReference type="GeneID" id="114574978"/>
<dbReference type="OMA" id="TRELIMW"/>
<evidence type="ECO:0000313" key="3">
    <source>
        <dbReference type="EnsemblMetazoa" id="XP_028514660.1"/>
    </source>
</evidence>
<dbReference type="GO" id="GO:0001786">
    <property type="term" value="F:phosphatidylserine binding"/>
    <property type="evidence" value="ECO:0007669"/>
    <property type="project" value="TreeGrafter"/>
</dbReference>
<evidence type="ECO:0000259" key="2">
    <source>
        <dbReference type="PROSITE" id="PS50004"/>
    </source>
</evidence>
<feature type="domain" description="C2" evidence="2">
    <location>
        <begin position="79"/>
        <end position="210"/>
    </location>
</feature>
<protein>
    <recommendedName>
        <fullName evidence="2">C2 domain-containing protein</fullName>
    </recommendedName>
</protein>
<evidence type="ECO:0000256" key="1">
    <source>
        <dbReference type="SAM" id="MobiDB-lite"/>
    </source>
</evidence>
<organism evidence="3 4">
    <name type="scientific">Exaiptasia diaphana</name>
    <name type="common">Tropical sea anemone</name>
    <name type="synonym">Aiptasia pulchella</name>
    <dbReference type="NCBI Taxonomy" id="2652724"/>
    <lineage>
        <taxon>Eukaryota</taxon>
        <taxon>Metazoa</taxon>
        <taxon>Cnidaria</taxon>
        <taxon>Anthozoa</taxon>
        <taxon>Hexacorallia</taxon>
        <taxon>Actiniaria</taxon>
        <taxon>Aiptasiidae</taxon>
        <taxon>Exaiptasia</taxon>
    </lineage>
</organism>
<dbReference type="GO" id="GO:0000149">
    <property type="term" value="F:SNARE binding"/>
    <property type="evidence" value="ECO:0007669"/>
    <property type="project" value="TreeGrafter"/>
</dbReference>
<dbReference type="Proteomes" id="UP000887567">
    <property type="component" value="Unplaced"/>
</dbReference>
<dbReference type="SUPFAM" id="SSF49562">
    <property type="entry name" value="C2 domain (Calcium/lipid-binding domain, CaLB)"/>
    <property type="match status" value="1"/>
</dbReference>
<dbReference type="GO" id="GO:0005544">
    <property type="term" value="F:calcium-dependent phospholipid binding"/>
    <property type="evidence" value="ECO:0007669"/>
    <property type="project" value="TreeGrafter"/>
</dbReference>
<dbReference type="EnsemblMetazoa" id="XM_028658859.1">
    <property type="protein sequence ID" value="XP_028514660.1"/>
    <property type="gene ID" value="LOC114574978"/>
</dbReference>
<dbReference type="GO" id="GO:0005886">
    <property type="term" value="C:plasma membrane"/>
    <property type="evidence" value="ECO:0007669"/>
    <property type="project" value="TreeGrafter"/>
</dbReference>